<name>A0A6G3SUM9_STRAQ</name>
<dbReference type="RefSeq" id="WP_164257923.1">
    <property type="nucleotide sequence ID" value="NZ_JAAGMK010000527.1"/>
</dbReference>
<dbReference type="AlphaFoldDB" id="A0A6G3SUM9"/>
<evidence type="ECO:0000313" key="1">
    <source>
        <dbReference type="EMBL" id="NEB86108.1"/>
    </source>
</evidence>
<reference evidence="1" key="1">
    <citation type="submission" date="2020-01" db="EMBL/GenBank/DDBJ databases">
        <title>Insect and environment-associated Actinomycetes.</title>
        <authorList>
            <person name="Currrie C."/>
            <person name="Chevrette M."/>
            <person name="Carlson C."/>
            <person name="Stubbendieck R."/>
            <person name="Wendt-Pienkowski E."/>
        </authorList>
    </citation>
    <scope>NUCLEOTIDE SEQUENCE</scope>
    <source>
        <strain evidence="1">SID505</strain>
    </source>
</reference>
<comment type="caution">
    <text evidence="1">The sequence shown here is derived from an EMBL/GenBank/DDBJ whole genome shotgun (WGS) entry which is preliminary data.</text>
</comment>
<organism evidence="1">
    <name type="scientific">Streptomyces anulatus</name>
    <name type="common">Streptomyces chrysomallus</name>
    <dbReference type="NCBI Taxonomy" id="1892"/>
    <lineage>
        <taxon>Bacteria</taxon>
        <taxon>Bacillati</taxon>
        <taxon>Actinomycetota</taxon>
        <taxon>Actinomycetes</taxon>
        <taxon>Kitasatosporales</taxon>
        <taxon>Streptomycetaceae</taxon>
        <taxon>Streptomyces</taxon>
    </lineage>
</organism>
<gene>
    <name evidence="1" type="ORF">G3I43_18295</name>
</gene>
<protein>
    <submittedName>
        <fullName evidence="1">Uncharacterized protein</fullName>
    </submittedName>
</protein>
<dbReference type="EMBL" id="JAAGMK010000527">
    <property type="protein sequence ID" value="NEB86108.1"/>
    <property type="molecule type" value="Genomic_DNA"/>
</dbReference>
<proteinExistence type="predicted"/>
<accession>A0A6G3SUM9</accession>
<sequence length="570" mass="62559">MLAAANMQRTEGGPGAPAYYARLAEVLRPSWGGTQHQKPLQNNYDELVTQWRYLDEWLREQAGTRGLSTIRENPIYSKIGYAQSQALVRASDHPALIRFFQASGLSPNQPTDGGRLLAQLTAWSRVNPRGLSQGLRRALDSPVESHLLKPLLAALLEGWDGTAQGRFEGGLLQVPLRLVLESDFTGWDVRWHAEAVQEVEQDSLRHPGGTLELASHTGDQTYALSGAIPGQVQALRQGFSARGARTAIRIDSGRDILALREDPVAGGWTETEVLDVFEYYLFLFTPSGQSRLQNFLKDAGLRWYQPEGAPLPGWQVTPELQFTDEAALAAAMSRAGIHNIRNMPGRRLSLRNGLRVKKEWHQRSLFLLGGEPDVMVPQEFRAPGLVTLDGQPLAVPADGLTVLRGKGLAPGRHVLTAGGSEASFYLEHRAEPEEGSAAGSFSGTPASTLVVPLNGDARFLTAQGRFLTVPRPREPGWWQERAPLLRGGGTARVTAPPEAVWLVTISKTGKCAVALLRSQDPDFATLTKAAKEFWSRIVLLDLGRAPHAALWKRYREAAISQFPHRGFTRV</sequence>